<evidence type="ECO:0000256" key="1">
    <source>
        <dbReference type="SAM" id="Coils"/>
    </source>
</evidence>
<reference evidence="4 5" key="2">
    <citation type="submission" date="2024-05" db="EMBL/GenBank/DDBJ databases">
        <authorList>
            <person name="Chen Y."/>
            <person name="Shah S."/>
            <person name="Dougan E. K."/>
            <person name="Thang M."/>
            <person name="Chan C."/>
        </authorList>
    </citation>
    <scope>NUCLEOTIDE SEQUENCE [LARGE SCALE GENOMIC DNA]</scope>
</reference>
<feature type="compositionally biased region" description="Polar residues" evidence="2">
    <location>
        <begin position="198"/>
        <end position="212"/>
    </location>
</feature>
<gene>
    <name evidence="3" type="ORF">C1SCF055_LOCUS15212</name>
</gene>
<evidence type="ECO:0000256" key="2">
    <source>
        <dbReference type="SAM" id="MobiDB-lite"/>
    </source>
</evidence>
<dbReference type="EMBL" id="CAMXCT010001224">
    <property type="protein sequence ID" value="CAI3987978.1"/>
    <property type="molecule type" value="Genomic_DNA"/>
</dbReference>
<feature type="region of interest" description="Disordered" evidence="2">
    <location>
        <begin position="183"/>
        <end position="222"/>
    </location>
</feature>
<dbReference type="EMBL" id="CAMXCT020001224">
    <property type="protein sequence ID" value="CAL1141353.1"/>
    <property type="molecule type" value="Genomic_DNA"/>
</dbReference>
<keyword evidence="1" id="KW-0175">Coiled coil</keyword>
<keyword evidence="5" id="KW-1185">Reference proteome</keyword>
<reference evidence="3" key="1">
    <citation type="submission" date="2022-10" db="EMBL/GenBank/DDBJ databases">
        <authorList>
            <person name="Chen Y."/>
            <person name="Dougan E. K."/>
            <person name="Chan C."/>
            <person name="Rhodes N."/>
            <person name="Thang M."/>
        </authorList>
    </citation>
    <scope>NUCLEOTIDE SEQUENCE</scope>
</reference>
<accession>A0A9P1FTN8</accession>
<evidence type="ECO:0000313" key="5">
    <source>
        <dbReference type="Proteomes" id="UP001152797"/>
    </source>
</evidence>
<dbReference type="Proteomes" id="UP001152797">
    <property type="component" value="Unassembled WGS sequence"/>
</dbReference>
<evidence type="ECO:0000313" key="3">
    <source>
        <dbReference type="EMBL" id="CAI3987978.1"/>
    </source>
</evidence>
<comment type="caution">
    <text evidence="3">The sequence shown here is derived from an EMBL/GenBank/DDBJ whole genome shotgun (WGS) entry which is preliminary data.</text>
</comment>
<proteinExistence type="predicted"/>
<feature type="coiled-coil region" evidence="1">
    <location>
        <begin position="3"/>
        <end position="144"/>
    </location>
</feature>
<sequence>MHMAKVFDQAKIAEQELANLFKQAEQDELHHHRAAEESLGVYREVKDVLKEKQLEAEESQAVIDELQAEISSLRSALKNAFAELEDASAAYRATDARVTSERAVLAEELAEAKLTAEGARMEQVAAEEQRQDELRKELSECLQREALGQALLKRLRQLRNDAETQRRHRDELLPTAPAKVDAACQSSVAEEKLASDPLDTSSQSQTVSSLEPATSKCIPSTMPATPQMPLPMCTASDQRQWLLSRVQKLHAVKDQLQNLRQQSLCTPEKAKSGNSESQETLRRWHKKIPVRAAQRN</sequence>
<protein>
    <submittedName>
        <fullName evidence="4">Arylsulfatase B</fullName>
    </submittedName>
</protein>
<evidence type="ECO:0000313" key="4">
    <source>
        <dbReference type="EMBL" id="CAL4775290.1"/>
    </source>
</evidence>
<organism evidence="3">
    <name type="scientific">Cladocopium goreaui</name>
    <dbReference type="NCBI Taxonomy" id="2562237"/>
    <lineage>
        <taxon>Eukaryota</taxon>
        <taxon>Sar</taxon>
        <taxon>Alveolata</taxon>
        <taxon>Dinophyceae</taxon>
        <taxon>Suessiales</taxon>
        <taxon>Symbiodiniaceae</taxon>
        <taxon>Cladocopium</taxon>
    </lineage>
</organism>
<name>A0A9P1FTN8_9DINO</name>
<dbReference type="AlphaFoldDB" id="A0A9P1FTN8"/>
<dbReference type="EMBL" id="CAMXCT030001224">
    <property type="protein sequence ID" value="CAL4775290.1"/>
    <property type="molecule type" value="Genomic_DNA"/>
</dbReference>
<feature type="region of interest" description="Disordered" evidence="2">
    <location>
        <begin position="263"/>
        <end position="296"/>
    </location>
</feature>